<evidence type="ECO:0000256" key="3">
    <source>
        <dbReference type="ARBA" id="ARBA00022763"/>
    </source>
</evidence>
<dbReference type="SUPFAM" id="SSF48150">
    <property type="entry name" value="DNA-glycosylase"/>
    <property type="match status" value="1"/>
</dbReference>
<dbReference type="GO" id="GO:0043916">
    <property type="term" value="F:DNA-7-methylguanine glycosylase activity"/>
    <property type="evidence" value="ECO:0007669"/>
    <property type="project" value="TreeGrafter"/>
</dbReference>
<dbReference type="GO" id="GO:0008725">
    <property type="term" value="F:DNA-3-methyladenine glycosylase activity"/>
    <property type="evidence" value="ECO:0007669"/>
    <property type="project" value="TreeGrafter"/>
</dbReference>
<reference evidence="6" key="1">
    <citation type="journal article" date="2020" name="mSystems">
        <title>Genome- and Community-Level Interaction Insights into Carbon Utilization and Element Cycling Functions of Hydrothermarchaeota in Hydrothermal Sediment.</title>
        <authorList>
            <person name="Zhou Z."/>
            <person name="Liu Y."/>
            <person name="Xu W."/>
            <person name="Pan J."/>
            <person name="Luo Z.H."/>
            <person name="Li M."/>
        </authorList>
    </citation>
    <scope>NUCLEOTIDE SEQUENCE [LARGE SCALE GENOMIC DNA]</scope>
    <source>
        <strain evidence="6">HyVt-456</strain>
    </source>
</reference>
<proteinExistence type="predicted"/>
<dbReference type="InterPro" id="IPR011257">
    <property type="entry name" value="DNA_glycosylase"/>
</dbReference>
<comment type="caution">
    <text evidence="6">The sequence shown here is derived from an EMBL/GenBank/DDBJ whole genome shotgun (WGS) entry which is preliminary data.</text>
</comment>
<dbReference type="CDD" id="cd00056">
    <property type="entry name" value="ENDO3c"/>
    <property type="match status" value="1"/>
</dbReference>
<evidence type="ECO:0000259" key="5">
    <source>
        <dbReference type="SMART" id="SM00478"/>
    </source>
</evidence>
<dbReference type="GO" id="GO:0032993">
    <property type="term" value="C:protein-DNA complex"/>
    <property type="evidence" value="ECO:0007669"/>
    <property type="project" value="TreeGrafter"/>
</dbReference>
<feature type="domain" description="HhH-GPD" evidence="5">
    <location>
        <begin position="52"/>
        <end position="204"/>
    </location>
</feature>
<dbReference type="EMBL" id="DRLD01000157">
    <property type="protein sequence ID" value="HED10157.1"/>
    <property type="molecule type" value="Genomic_DNA"/>
</dbReference>
<dbReference type="GO" id="GO:0006307">
    <property type="term" value="P:DNA alkylation repair"/>
    <property type="evidence" value="ECO:0007669"/>
    <property type="project" value="TreeGrafter"/>
</dbReference>
<dbReference type="Pfam" id="PF00730">
    <property type="entry name" value="HhH-GPD"/>
    <property type="match status" value="1"/>
</dbReference>
<dbReference type="Gene3D" id="1.10.1670.40">
    <property type="match status" value="1"/>
</dbReference>
<dbReference type="GO" id="GO:0032131">
    <property type="term" value="F:alkylated DNA binding"/>
    <property type="evidence" value="ECO:0007669"/>
    <property type="project" value="TreeGrafter"/>
</dbReference>
<sequence>MPLNFLNETSLRQAVDSLCRIEPRFAAIRDEHGPPPLWQRPSGFLTLLHIILEQQVSLASARAVMDKMLDRHPAIDATLFLDLDDPALKSFGFSRQKMRYGRLLAAEIAGGRLDLKKLQTLSDNDARQRLTRLTGIGAWTADIYLLMVLLRPDVWPHGDRALAVAACEVFELPEIPSYETLRIMAGRWQPYRAVAARLLWHHYLNRK</sequence>
<dbReference type="PANTHER" id="PTHR43003:SF5">
    <property type="entry name" value="DNA-3-METHYLADENINE GLYCOSYLASE"/>
    <property type="match status" value="1"/>
</dbReference>
<dbReference type="AlphaFoldDB" id="A0A7V1PV14"/>
<gene>
    <name evidence="6" type="ORF">ENJ10_05685</name>
</gene>
<dbReference type="Proteomes" id="UP000886005">
    <property type="component" value="Unassembled WGS sequence"/>
</dbReference>
<evidence type="ECO:0000256" key="2">
    <source>
        <dbReference type="ARBA" id="ARBA00012000"/>
    </source>
</evidence>
<name>A0A7V1PV14_CALAY</name>
<dbReference type="Gene3D" id="1.10.340.30">
    <property type="entry name" value="Hypothetical protein, domain 2"/>
    <property type="match status" value="1"/>
</dbReference>
<accession>A0A7V1PV14</accession>
<keyword evidence="3" id="KW-0227">DNA damage</keyword>
<evidence type="ECO:0000256" key="1">
    <source>
        <dbReference type="ARBA" id="ARBA00000086"/>
    </source>
</evidence>
<evidence type="ECO:0000256" key="4">
    <source>
        <dbReference type="ARBA" id="ARBA00023204"/>
    </source>
</evidence>
<organism evidence="6">
    <name type="scientific">Caldithrix abyssi</name>
    <dbReference type="NCBI Taxonomy" id="187145"/>
    <lineage>
        <taxon>Bacteria</taxon>
        <taxon>Pseudomonadati</taxon>
        <taxon>Calditrichota</taxon>
        <taxon>Calditrichia</taxon>
        <taxon>Calditrichales</taxon>
        <taxon>Calditrichaceae</taxon>
        <taxon>Caldithrix</taxon>
    </lineage>
</organism>
<evidence type="ECO:0000313" key="6">
    <source>
        <dbReference type="EMBL" id="HED10157.1"/>
    </source>
</evidence>
<dbReference type="GO" id="GO:0006285">
    <property type="term" value="P:base-excision repair, AP site formation"/>
    <property type="evidence" value="ECO:0007669"/>
    <property type="project" value="TreeGrafter"/>
</dbReference>
<dbReference type="PANTHER" id="PTHR43003">
    <property type="entry name" value="DNA-3-METHYLADENINE GLYCOSYLASE"/>
    <property type="match status" value="1"/>
</dbReference>
<dbReference type="SMART" id="SM00478">
    <property type="entry name" value="ENDO3c"/>
    <property type="match status" value="1"/>
</dbReference>
<dbReference type="EC" id="3.2.2.21" evidence="2"/>
<dbReference type="GO" id="GO:0005737">
    <property type="term" value="C:cytoplasm"/>
    <property type="evidence" value="ECO:0007669"/>
    <property type="project" value="TreeGrafter"/>
</dbReference>
<dbReference type="InterPro" id="IPR003265">
    <property type="entry name" value="HhH-GPD_domain"/>
</dbReference>
<protein>
    <recommendedName>
        <fullName evidence="2">DNA-3-methyladenine glycosylase II</fullName>
        <ecNumber evidence="2">3.2.2.21</ecNumber>
    </recommendedName>
</protein>
<keyword evidence="4" id="KW-0234">DNA repair</keyword>
<dbReference type="InterPro" id="IPR051912">
    <property type="entry name" value="Alkylbase_DNA_Glycosylase/TA"/>
</dbReference>
<comment type="catalytic activity">
    <reaction evidence="1">
        <text>Hydrolysis of alkylated DNA, releasing 3-methyladenine, 3-methylguanine, 7-methylguanine and 7-methyladenine.</text>
        <dbReference type="EC" id="3.2.2.21"/>
    </reaction>
</comment>